<evidence type="ECO:0000313" key="2">
    <source>
        <dbReference type="EMBL" id="MBB5888948.1"/>
    </source>
</evidence>
<dbReference type="Gene3D" id="3.40.630.30">
    <property type="match status" value="1"/>
</dbReference>
<gene>
    <name evidence="2" type="ORF">BJ998_000144</name>
</gene>
<reference evidence="2 3" key="1">
    <citation type="submission" date="2020-08" db="EMBL/GenBank/DDBJ databases">
        <title>Sequencing the genomes of 1000 actinobacteria strains.</title>
        <authorList>
            <person name="Klenk H.-P."/>
        </authorList>
    </citation>
    <scope>NUCLEOTIDE SEQUENCE [LARGE SCALE GENOMIC DNA]</scope>
    <source>
        <strain evidence="2 3">DSM 43851</strain>
    </source>
</reference>
<dbReference type="Pfam" id="PF00583">
    <property type="entry name" value="Acetyltransf_1"/>
    <property type="match status" value="1"/>
</dbReference>
<organism evidence="2 3">
    <name type="scientific">Kutzneria kofuensis</name>
    <dbReference type="NCBI Taxonomy" id="103725"/>
    <lineage>
        <taxon>Bacteria</taxon>
        <taxon>Bacillati</taxon>
        <taxon>Actinomycetota</taxon>
        <taxon>Actinomycetes</taxon>
        <taxon>Pseudonocardiales</taxon>
        <taxon>Pseudonocardiaceae</taxon>
        <taxon>Kutzneria</taxon>
    </lineage>
</organism>
<dbReference type="GO" id="GO:0016747">
    <property type="term" value="F:acyltransferase activity, transferring groups other than amino-acyl groups"/>
    <property type="evidence" value="ECO:0007669"/>
    <property type="project" value="InterPro"/>
</dbReference>
<dbReference type="PROSITE" id="PS51186">
    <property type="entry name" value="GNAT"/>
    <property type="match status" value="1"/>
</dbReference>
<proteinExistence type="predicted"/>
<dbReference type="InterPro" id="IPR016181">
    <property type="entry name" value="Acyl_CoA_acyltransferase"/>
</dbReference>
<accession>A0A7W9KB73</accession>
<name>A0A7W9KB73_9PSEU</name>
<sequence>MLKIDLVTESDRVDWETLSRGHHAHFDADHPDDSYDRAWRRVLDADPVRAVLARLDGKAVGVANYLFHASIWYVGKCYLADLFVLPELRRQGIATAVIEWIARDAKDHGFPGLYWNTLEDAPARALYDKVAVHREGLVTYGYRRSVR</sequence>
<dbReference type="SUPFAM" id="SSF55729">
    <property type="entry name" value="Acyl-CoA N-acyltransferases (Nat)"/>
    <property type="match status" value="1"/>
</dbReference>
<evidence type="ECO:0000259" key="1">
    <source>
        <dbReference type="PROSITE" id="PS51186"/>
    </source>
</evidence>
<keyword evidence="2" id="KW-0808">Transferase</keyword>
<keyword evidence="3" id="KW-1185">Reference proteome</keyword>
<protein>
    <submittedName>
        <fullName evidence="2">GNAT superfamily N-acetyltransferase</fullName>
    </submittedName>
</protein>
<evidence type="ECO:0000313" key="3">
    <source>
        <dbReference type="Proteomes" id="UP000585638"/>
    </source>
</evidence>
<dbReference type="Proteomes" id="UP000585638">
    <property type="component" value="Unassembled WGS sequence"/>
</dbReference>
<comment type="caution">
    <text evidence="2">The sequence shown here is derived from an EMBL/GenBank/DDBJ whole genome shotgun (WGS) entry which is preliminary data.</text>
</comment>
<dbReference type="RefSeq" id="WP_184857505.1">
    <property type="nucleotide sequence ID" value="NZ_BAAAWY010000013.1"/>
</dbReference>
<dbReference type="InterPro" id="IPR000182">
    <property type="entry name" value="GNAT_dom"/>
</dbReference>
<dbReference type="EMBL" id="JACHIR010000001">
    <property type="protein sequence ID" value="MBB5888948.1"/>
    <property type="molecule type" value="Genomic_DNA"/>
</dbReference>
<dbReference type="CDD" id="cd04301">
    <property type="entry name" value="NAT_SF"/>
    <property type="match status" value="1"/>
</dbReference>
<dbReference type="AlphaFoldDB" id="A0A7W9KB73"/>
<feature type="domain" description="N-acetyltransferase" evidence="1">
    <location>
        <begin position="2"/>
        <end position="147"/>
    </location>
</feature>